<dbReference type="Gene3D" id="3.40.50.2000">
    <property type="entry name" value="Glycogen Phosphorylase B"/>
    <property type="match status" value="2"/>
</dbReference>
<dbReference type="RefSeq" id="WP_075608075.1">
    <property type="nucleotide sequence ID" value="NZ_CP052766.1"/>
</dbReference>
<keyword evidence="4" id="KW-1185">Reference proteome</keyword>
<dbReference type="PANTHER" id="PTHR12526:SF630">
    <property type="entry name" value="GLYCOSYLTRANSFERASE"/>
    <property type="match status" value="1"/>
</dbReference>
<dbReference type="PANTHER" id="PTHR12526">
    <property type="entry name" value="GLYCOSYLTRANSFERASE"/>
    <property type="match status" value="1"/>
</dbReference>
<dbReference type="AlphaFoldDB" id="A0A6M4MC52"/>
<reference evidence="4" key="1">
    <citation type="submission" date="2014-12" db="EMBL/GenBank/DDBJ databases">
        <title>Complete genome sequence of a multi-drug resistant Klebsiella pneumoniae.</title>
        <authorList>
            <person name="Hua X."/>
            <person name="Chen Q."/>
            <person name="Li X."/>
            <person name="Feng Y."/>
            <person name="Ruan Z."/>
            <person name="Yu Y."/>
        </authorList>
    </citation>
    <scope>NUCLEOTIDE SEQUENCE [LARGE SCALE GENOMIC DNA]</scope>
    <source>
        <strain evidence="4">5.12</strain>
    </source>
</reference>
<evidence type="ECO:0000259" key="2">
    <source>
        <dbReference type="Pfam" id="PF13439"/>
    </source>
</evidence>
<name>A0A6M4MC52_9ALTE</name>
<proteinExistence type="predicted"/>
<evidence type="ECO:0000313" key="3">
    <source>
        <dbReference type="EMBL" id="QJR80619.1"/>
    </source>
</evidence>
<dbReference type="GO" id="GO:0016757">
    <property type="term" value="F:glycosyltransferase activity"/>
    <property type="evidence" value="ECO:0007669"/>
    <property type="project" value="InterPro"/>
</dbReference>
<accession>A0A6M4MC52</accession>
<dbReference type="Proteomes" id="UP000219285">
    <property type="component" value="Chromosome"/>
</dbReference>
<keyword evidence="3" id="KW-0808">Transferase</keyword>
<evidence type="ECO:0000259" key="1">
    <source>
        <dbReference type="Pfam" id="PF00534"/>
    </source>
</evidence>
<dbReference type="KEGG" id="apel:CA267_007420"/>
<dbReference type="OrthoDB" id="9805661at2"/>
<reference evidence="3 4" key="2">
    <citation type="submission" date="2020-04" db="EMBL/GenBank/DDBJ databases">
        <title>Complete genome sequence of Alteromonas pelagimontana 5.12T.</title>
        <authorList>
            <person name="Sinha R.K."/>
            <person name="Krishnan K.P."/>
            <person name="Kurian J.P."/>
        </authorList>
    </citation>
    <scope>NUCLEOTIDE SEQUENCE [LARGE SCALE GENOMIC DNA]</scope>
    <source>
        <strain evidence="3 4">5.12</strain>
    </source>
</reference>
<feature type="domain" description="Glycosyl transferase family 1" evidence="1">
    <location>
        <begin position="174"/>
        <end position="336"/>
    </location>
</feature>
<dbReference type="InterPro" id="IPR028098">
    <property type="entry name" value="Glyco_trans_4-like_N"/>
</dbReference>
<dbReference type="GO" id="GO:1901135">
    <property type="term" value="P:carbohydrate derivative metabolic process"/>
    <property type="evidence" value="ECO:0007669"/>
    <property type="project" value="UniProtKB-ARBA"/>
</dbReference>
<dbReference type="SUPFAM" id="SSF53756">
    <property type="entry name" value="UDP-Glycosyltransferase/glycogen phosphorylase"/>
    <property type="match status" value="1"/>
</dbReference>
<protein>
    <submittedName>
        <fullName evidence="3">Glycosyltransferase family 4 protein</fullName>
    </submittedName>
</protein>
<dbReference type="Pfam" id="PF13439">
    <property type="entry name" value="Glyco_transf_4"/>
    <property type="match status" value="1"/>
</dbReference>
<feature type="domain" description="Glycosyltransferase subfamily 4-like N-terminal" evidence="2">
    <location>
        <begin position="16"/>
        <end position="147"/>
    </location>
</feature>
<organism evidence="3 4">
    <name type="scientific">Alteromonas pelagimontana</name>
    <dbReference type="NCBI Taxonomy" id="1858656"/>
    <lineage>
        <taxon>Bacteria</taxon>
        <taxon>Pseudomonadati</taxon>
        <taxon>Pseudomonadota</taxon>
        <taxon>Gammaproteobacteria</taxon>
        <taxon>Alteromonadales</taxon>
        <taxon>Alteromonadaceae</taxon>
        <taxon>Alteromonas/Salinimonas group</taxon>
        <taxon>Alteromonas</taxon>
    </lineage>
</organism>
<dbReference type="Pfam" id="PF00534">
    <property type="entry name" value="Glycos_transf_1"/>
    <property type="match status" value="1"/>
</dbReference>
<dbReference type="InterPro" id="IPR001296">
    <property type="entry name" value="Glyco_trans_1"/>
</dbReference>
<dbReference type="CDD" id="cd03801">
    <property type="entry name" value="GT4_PimA-like"/>
    <property type="match status" value="1"/>
</dbReference>
<sequence>MKMRIMHLEFGRRAHGGAKQVILLINALSEDDFEHILVCQESSELATLTLKNCKTLPIPFGGALDITSVYRVRDIIEEHKPDIVHVHSRRGGDLWGALAAKISGIPAICTRRADDPESLLAKFKYSHFQAVVSVSHGVQEVVKNHCPENISQHIIPFCVQEKEFTHSPNRNWLNKKYNIPAHHQVIASFAQLSPRKGQADIIVSMPDILAENPDITCLLFGRGRQKENYQTLIDRYQLNDHVKLCGFTKHVNRILPNIDVVLHPVYAEGLGVTVLQAAVCKRPIITTPVGGIPDIIEHEKSGLMIMPGDFGQLKDAVLRLLQDKALAEKVGNHAYQHVTRSFTPEAMAKKYASLYQSLFTQETPDVAHVDEDQSKY</sequence>
<dbReference type="EMBL" id="CP052766">
    <property type="protein sequence ID" value="QJR80619.1"/>
    <property type="molecule type" value="Genomic_DNA"/>
</dbReference>
<evidence type="ECO:0000313" key="4">
    <source>
        <dbReference type="Proteomes" id="UP000219285"/>
    </source>
</evidence>
<gene>
    <name evidence="3" type="ORF">CA267_007420</name>
</gene>